<feature type="compositionally biased region" description="Low complexity" evidence="13">
    <location>
        <begin position="360"/>
        <end position="371"/>
    </location>
</feature>
<evidence type="ECO:0000256" key="4">
    <source>
        <dbReference type="ARBA" id="ARBA00022490"/>
    </source>
</evidence>
<evidence type="ECO:0000256" key="9">
    <source>
        <dbReference type="ARBA" id="ARBA00023212"/>
    </source>
</evidence>
<evidence type="ECO:0000256" key="7">
    <source>
        <dbReference type="ARBA" id="ARBA00022776"/>
    </source>
</evidence>
<dbReference type="Pfam" id="PF00630">
    <property type="entry name" value="Filamin"/>
    <property type="match status" value="1"/>
</dbReference>
<dbReference type="InterPro" id="IPR017868">
    <property type="entry name" value="Filamin/ABP280_repeat-like"/>
</dbReference>
<dbReference type="InterPro" id="IPR026756">
    <property type="entry name" value="NuSAP"/>
</dbReference>
<evidence type="ECO:0000313" key="15">
    <source>
        <dbReference type="Proteomes" id="UP000283509"/>
    </source>
</evidence>
<reference evidence="14 15" key="1">
    <citation type="submission" date="2018-04" db="EMBL/GenBank/DDBJ databases">
        <authorList>
            <person name="Zhang X."/>
            <person name="Yuan J."/>
            <person name="Li F."/>
            <person name="Xiang J."/>
        </authorList>
    </citation>
    <scope>NUCLEOTIDE SEQUENCE [LARGE SCALE GENOMIC DNA]</scope>
    <source>
        <tissue evidence="14">Muscle</tissue>
    </source>
</reference>
<evidence type="ECO:0000313" key="14">
    <source>
        <dbReference type="EMBL" id="ROT72280.1"/>
    </source>
</evidence>
<evidence type="ECO:0000256" key="11">
    <source>
        <dbReference type="ARBA" id="ARBA00023306"/>
    </source>
</evidence>
<name>A0A423T759_PENVA</name>
<evidence type="ECO:0000256" key="1">
    <source>
        <dbReference type="ARBA" id="ARBA00004123"/>
    </source>
</evidence>
<accession>A0A423T759</accession>
<dbReference type="InterPro" id="IPR014756">
    <property type="entry name" value="Ig_E-set"/>
</dbReference>
<keyword evidence="5" id="KW-0132">Cell division</keyword>
<dbReference type="PROSITE" id="PS50194">
    <property type="entry name" value="FILAMIN_REPEAT"/>
    <property type="match status" value="2"/>
</dbReference>
<dbReference type="GO" id="GO:0000281">
    <property type="term" value="P:mitotic cytokinesis"/>
    <property type="evidence" value="ECO:0007669"/>
    <property type="project" value="InterPro"/>
</dbReference>
<dbReference type="GO" id="GO:0003677">
    <property type="term" value="F:DNA binding"/>
    <property type="evidence" value="ECO:0007669"/>
    <property type="project" value="UniProtKB-KW"/>
</dbReference>
<organism evidence="14 15">
    <name type="scientific">Penaeus vannamei</name>
    <name type="common">Whiteleg shrimp</name>
    <name type="synonym">Litopenaeus vannamei</name>
    <dbReference type="NCBI Taxonomy" id="6689"/>
    <lineage>
        <taxon>Eukaryota</taxon>
        <taxon>Metazoa</taxon>
        <taxon>Ecdysozoa</taxon>
        <taxon>Arthropoda</taxon>
        <taxon>Crustacea</taxon>
        <taxon>Multicrustacea</taxon>
        <taxon>Malacostraca</taxon>
        <taxon>Eumalacostraca</taxon>
        <taxon>Eucarida</taxon>
        <taxon>Decapoda</taxon>
        <taxon>Dendrobranchiata</taxon>
        <taxon>Penaeoidea</taxon>
        <taxon>Penaeidae</taxon>
        <taxon>Penaeus</taxon>
    </lineage>
</organism>
<dbReference type="STRING" id="6689.A0A423T759"/>
<evidence type="ECO:0000256" key="12">
    <source>
        <dbReference type="PROSITE-ProRule" id="PRU00087"/>
    </source>
</evidence>
<dbReference type="PANTHER" id="PTHR15874">
    <property type="entry name" value="NUCLEOLAR AND SPINDLE-ASSOCIATED PROTEIN 1"/>
    <property type="match status" value="1"/>
</dbReference>
<evidence type="ECO:0000256" key="13">
    <source>
        <dbReference type="SAM" id="MobiDB-lite"/>
    </source>
</evidence>
<keyword evidence="6" id="KW-0493">Microtubule</keyword>
<feature type="compositionally biased region" description="Low complexity" evidence="13">
    <location>
        <begin position="486"/>
        <end position="499"/>
    </location>
</feature>
<evidence type="ECO:0000256" key="2">
    <source>
        <dbReference type="ARBA" id="ARBA00004186"/>
    </source>
</evidence>
<gene>
    <name evidence="14" type="ORF">C7M84_009352</name>
</gene>
<keyword evidence="9" id="KW-0206">Cytoskeleton</keyword>
<comment type="similarity">
    <text evidence="3">Belongs to the NUSAP family.</text>
</comment>
<sequence length="569" mass="62182">MTRLFAGPRSTSFYTPVRFASSRSCFPYQTCHTLLVDPILAPPPRLYAIVKKKSWRQSHQRLGYVSYSSKSRCTNLYRVPFKIDFLTKEVVLSEIKVQVHGPTGPVRVDFDLSPRGGKGVFVPDEVGIYELTVLNEDEVVEGCPVKINSNGVGGGDIDVTAYSPTGRGLVCPVKVEDGVYAATFQPDEAGEWSIAVTYDEEHIQGSPFTCHVYDPHSLKTGGGAKIVKPVFTVGRGDGPTTKNVGKDSKQDGSNIPRFLSYVRKPRVPNFAKIHERAFNRMEALDDYVDKKRKRTNTVGSSVKKPQVDPEKVFKPAVTSVKNLNLNFVATRSPARFGKTPVGNKESKAGNTTKTPKSVASLPHKSPKVPSKSPREVKTQPKAVPAKSPKSAKKSPKVAVTSTKLKGPHKSPKVPTQKSPKVGRPSPKAGQSQEGMKVAPASSKKVSPKSRVSALPRLLKENVKPAARPSLVSPAVTKVASVKMPQSPASSKKINESSSKIPASKPTGYVPYRGAVKPFTDRATLNKMAERNPNLKSREQIREGQKKILKGVRFNKRFELQMAKRGINLQ</sequence>
<dbReference type="GO" id="GO:0072686">
    <property type="term" value="C:mitotic spindle"/>
    <property type="evidence" value="ECO:0007669"/>
    <property type="project" value="TreeGrafter"/>
</dbReference>
<keyword evidence="10" id="KW-0539">Nucleus</keyword>
<feature type="region of interest" description="Disordered" evidence="13">
    <location>
        <begin position="477"/>
        <end position="514"/>
    </location>
</feature>
<feature type="region of interest" description="Disordered" evidence="13">
    <location>
        <begin position="334"/>
        <end position="460"/>
    </location>
</feature>
<proteinExistence type="inferred from homology"/>
<reference evidence="14 15" key="2">
    <citation type="submission" date="2019-01" db="EMBL/GenBank/DDBJ databases">
        <title>The decoding of complex shrimp genome reveals the adaptation for benthos swimmer, frequently molting mechanism and breeding impact on genome.</title>
        <authorList>
            <person name="Sun Y."/>
            <person name="Gao Y."/>
            <person name="Yu Y."/>
        </authorList>
    </citation>
    <scope>NUCLEOTIDE SEQUENCE [LARGE SCALE GENOMIC DNA]</scope>
    <source>
        <tissue evidence="14">Muscle</tissue>
    </source>
</reference>
<feature type="compositionally biased region" description="Low complexity" evidence="13">
    <location>
        <begin position="436"/>
        <end position="453"/>
    </location>
</feature>
<dbReference type="InterPro" id="IPR001298">
    <property type="entry name" value="Filamin/ABP280_rpt"/>
</dbReference>
<dbReference type="AlphaFoldDB" id="A0A423T759"/>
<evidence type="ECO:0000256" key="10">
    <source>
        <dbReference type="ARBA" id="ARBA00023242"/>
    </source>
</evidence>
<dbReference type="GO" id="GO:0005874">
    <property type="term" value="C:microtubule"/>
    <property type="evidence" value="ECO:0007669"/>
    <property type="project" value="UniProtKB-KW"/>
</dbReference>
<keyword evidence="8" id="KW-0238">DNA-binding</keyword>
<evidence type="ECO:0000256" key="5">
    <source>
        <dbReference type="ARBA" id="ARBA00022618"/>
    </source>
</evidence>
<keyword evidence="11" id="KW-0131">Cell cycle</keyword>
<dbReference type="SUPFAM" id="SSF81296">
    <property type="entry name" value="E set domains"/>
    <property type="match status" value="1"/>
</dbReference>
<evidence type="ECO:0000256" key="3">
    <source>
        <dbReference type="ARBA" id="ARBA00009702"/>
    </source>
</evidence>
<feature type="repeat" description="Filamin" evidence="12">
    <location>
        <begin position="81"/>
        <end position="149"/>
    </location>
</feature>
<dbReference type="GO" id="GO:0007076">
    <property type="term" value="P:mitotic chromosome condensation"/>
    <property type="evidence" value="ECO:0007669"/>
    <property type="project" value="TreeGrafter"/>
</dbReference>
<protein>
    <submittedName>
        <fullName evidence="14">Uncharacterized protein</fullName>
    </submittedName>
</protein>
<keyword evidence="15" id="KW-1185">Reference proteome</keyword>
<comment type="caution">
    <text evidence="14">The sequence shown here is derived from an EMBL/GenBank/DDBJ whole genome shotgun (WGS) entry which is preliminary data.</text>
</comment>
<dbReference type="Gene3D" id="2.60.40.10">
    <property type="entry name" value="Immunoglobulins"/>
    <property type="match status" value="1"/>
</dbReference>
<dbReference type="GO" id="GO:0008017">
    <property type="term" value="F:microtubule binding"/>
    <property type="evidence" value="ECO:0007669"/>
    <property type="project" value="TreeGrafter"/>
</dbReference>
<dbReference type="GO" id="GO:0005730">
    <property type="term" value="C:nucleolus"/>
    <property type="evidence" value="ECO:0007669"/>
    <property type="project" value="TreeGrafter"/>
</dbReference>
<dbReference type="GO" id="GO:0040001">
    <property type="term" value="P:establishment of mitotic spindle localization"/>
    <property type="evidence" value="ECO:0007669"/>
    <property type="project" value="InterPro"/>
</dbReference>
<feature type="compositionally biased region" description="Polar residues" evidence="13">
    <location>
        <begin position="348"/>
        <end position="357"/>
    </location>
</feature>
<dbReference type="PANTHER" id="PTHR15874:SF1">
    <property type="entry name" value="NUCLEOLAR AND SPINDLE-ASSOCIATED PROTEIN 1"/>
    <property type="match status" value="1"/>
</dbReference>
<dbReference type="Pfam" id="PF16006">
    <property type="entry name" value="NUSAP"/>
    <property type="match status" value="1"/>
</dbReference>
<dbReference type="Proteomes" id="UP000283509">
    <property type="component" value="Unassembled WGS sequence"/>
</dbReference>
<feature type="repeat" description="Filamin" evidence="12">
    <location>
        <begin position="147"/>
        <end position="212"/>
    </location>
</feature>
<evidence type="ECO:0000256" key="6">
    <source>
        <dbReference type="ARBA" id="ARBA00022701"/>
    </source>
</evidence>
<dbReference type="EMBL" id="QCYY01002184">
    <property type="protein sequence ID" value="ROT72280.1"/>
    <property type="molecule type" value="Genomic_DNA"/>
</dbReference>
<keyword evidence="7" id="KW-0498">Mitosis</keyword>
<dbReference type="InterPro" id="IPR013783">
    <property type="entry name" value="Ig-like_fold"/>
</dbReference>
<dbReference type="SMART" id="SM00557">
    <property type="entry name" value="IG_FLMN"/>
    <property type="match status" value="1"/>
</dbReference>
<dbReference type="OrthoDB" id="6369741at2759"/>
<keyword evidence="4" id="KW-0963">Cytoplasm</keyword>
<comment type="subcellular location">
    <subcellularLocation>
        <location evidence="2">Cytoplasm</location>
        <location evidence="2">Cytoskeleton</location>
        <location evidence="2">Spindle</location>
    </subcellularLocation>
    <subcellularLocation>
        <location evidence="1">Nucleus</location>
    </subcellularLocation>
</comment>
<evidence type="ECO:0000256" key="8">
    <source>
        <dbReference type="ARBA" id="ARBA00023125"/>
    </source>
</evidence>